<evidence type="ECO:0000256" key="2">
    <source>
        <dbReference type="ARBA" id="ARBA00022801"/>
    </source>
</evidence>
<keyword evidence="7" id="KW-1185">Reference proteome</keyword>
<reference evidence="6 7" key="1">
    <citation type="submission" date="2018-09" db="EMBL/GenBank/DDBJ databases">
        <title>Gemmobacter lutimaris sp. nov., a marine bacterium isolated from tidal flat.</title>
        <authorList>
            <person name="Lee D.W."/>
            <person name="Yoo Y."/>
            <person name="Kim J.-J."/>
            <person name="Kim B.S."/>
        </authorList>
    </citation>
    <scope>NUCLEOTIDE SEQUENCE [LARGE SCALE GENOMIC DNA]</scope>
    <source>
        <strain evidence="6 7">YJ-T1-11</strain>
    </source>
</reference>
<dbReference type="Proteomes" id="UP000266649">
    <property type="component" value="Unassembled WGS sequence"/>
</dbReference>
<organism evidence="6 7">
    <name type="scientific">Gemmobacter lutimaris</name>
    <dbReference type="NCBI Taxonomy" id="2306023"/>
    <lineage>
        <taxon>Bacteria</taxon>
        <taxon>Pseudomonadati</taxon>
        <taxon>Pseudomonadota</taxon>
        <taxon>Alphaproteobacteria</taxon>
        <taxon>Rhodobacterales</taxon>
        <taxon>Paracoccaceae</taxon>
        <taxon>Gemmobacter</taxon>
    </lineage>
</organism>
<dbReference type="AlphaFoldDB" id="A0A398BLR5"/>
<dbReference type="GO" id="GO:0016787">
    <property type="term" value="F:hydrolase activity"/>
    <property type="evidence" value="ECO:0007669"/>
    <property type="project" value="UniProtKB-KW"/>
</dbReference>
<protein>
    <submittedName>
        <fullName evidence="6">Carboxyltransferase domain-containing protein</fullName>
    </submittedName>
</protein>
<feature type="domain" description="Carboxyltransferase" evidence="5">
    <location>
        <begin position="24"/>
        <end position="228"/>
    </location>
</feature>
<dbReference type="GO" id="GO:0016740">
    <property type="term" value="F:transferase activity"/>
    <property type="evidence" value="ECO:0007669"/>
    <property type="project" value="UniProtKB-KW"/>
</dbReference>
<keyword evidence="3" id="KW-0067">ATP-binding</keyword>
<dbReference type="InterPro" id="IPR029000">
    <property type="entry name" value="Cyclophilin-like_dom_sf"/>
</dbReference>
<accession>A0A398BLR5</accession>
<name>A0A398BLR5_9RHOB</name>
<proteinExistence type="predicted"/>
<gene>
    <name evidence="6" type="ORF">D2N39_16440</name>
</gene>
<evidence type="ECO:0000256" key="1">
    <source>
        <dbReference type="ARBA" id="ARBA00022741"/>
    </source>
</evidence>
<evidence type="ECO:0000256" key="3">
    <source>
        <dbReference type="ARBA" id="ARBA00022840"/>
    </source>
</evidence>
<dbReference type="GO" id="GO:0005524">
    <property type="term" value="F:ATP binding"/>
    <property type="evidence" value="ECO:0007669"/>
    <property type="project" value="UniProtKB-KW"/>
</dbReference>
<keyword evidence="1" id="KW-0547">Nucleotide-binding</keyword>
<evidence type="ECO:0000313" key="7">
    <source>
        <dbReference type="Proteomes" id="UP000266649"/>
    </source>
</evidence>
<sequence length="263" mass="27926">MTGFRHGGQMDSGSQRDKTPVEGPEVLPLGSTALLLRFGLTVTPRATAAVQALHDMLDKADLPGVTEILPSLASVMLRFDPAKVTRADLAARLATLTGTRDWHAAEPRPAMRLWQVPVAFGGVHGPMLEEASALAGLSPEAAVRQVAETELRVLAIGFAPGQPYLGLLPEGWNLPRLSDLAPQVPQGAVTVAVRQIVLFANASPTGWRQIGRAAFRPFRPEARDPAPLRAGDALRLIPCSGDELEALLHTGDPDGGARCQVRA</sequence>
<dbReference type="SMART" id="SM00796">
    <property type="entry name" value="AHS1"/>
    <property type="match status" value="1"/>
</dbReference>
<keyword evidence="6" id="KW-0808">Transferase</keyword>
<keyword evidence="2" id="KW-0378">Hydrolase</keyword>
<dbReference type="RefSeq" id="WP_119135877.1">
    <property type="nucleotide sequence ID" value="NZ_QXXQ01000011.1"/>
</dbReference>
<dbReference type="InterPro" id="IPR003833">
    <property type="entry name" value="CT_C_D"/>
</dbReference>
<dbReference type="PANTHER" id="PTHR34698">
    <property type="entry name" value="5-OXOPROLINASE SUBUNIT B"/>
    <property type="match status" value="1"/>
</dbReference>
<evidence type="ECO:0000259" key="5">
    <source>
        <dbReference type="SMART" id="SM00796"/>
    </source>
</evidence>
<evidence type="ECO:0000313" key="6">
    <source>
        <dbReference type="EMBL" id="RID90614.1"/>
    </source>
</evidence>
<dbReference type="InterPro" id="IPR010016">
    <property type="entry name" value="PxpB"/>
</dbReference>
<dbReference type="Gene3D" id="3.30.1360.40">
    <property type="match status" value="1"/>
</dbReference>
<dbReference type="SUPFAM" id="SSF50891">
    <property type="entry name" value="Cyclophilin-like"/>
    <property type="match status" value="1"/>
</dbReference>
<dbReference type="Gene3D" id="2.40.100.10">
    <property type="entry name" value="Cyclophilin-like"/>
    <property type="match status" value="1"/>
</dbReference>
<dbReference type="Pfam" id="PF02682">
    <property type="entry name" value="CT_C_D"/>
    <property type="match status" value="1"/>
</dbReference>
<dbReference type="OrthoDB" id="9778567at2"/>
<dbReference type="SUPFAM" id="SSF160467">
    <property type="entry name" value="PH0987 N-terminal domain-like"/>
    <property type="match status" value="1"/>
</dbReference>
<dbReference type="EMBL" id="QXXQ01000011">
    <property type="protein sequence ID" value="RID90614.1"/>
    <property type="molecule type" value="Genomic_DNA"/>
</dbReference>
<dbReference type="PANTHER" id="PTHR34698:SF2">
    <property type="entry name" value="5-OXOPROLINASE SUBUNIT B"/>
    <property type="match status" value="1"/>
</dbReference>
<comment type="caution">
    <text evidence="6">The sequence shown here is derived from an EMBL/GenBank/DDBJ whole genome shotgun (WGS) entry which is preliminary data.</text>
</comment>
<evidence type="ECO:0000256" key="4">
    <source>
        <dbReference type="SAM" id="MobiDB-lite"/>
    </source>
</evidence>
<feature type="region of interest" description="Disordered" evidence="4">
    <location>
        <begin position="1"/>
        <end position="24"/>
    </location>
</feature>